<evidence type="ECO:0000256" key="1">
    <source>
        <dbReference type="SAM" id="MobiDB-lite"/>
    </source>
</evidence>
<reference evidence="3" key="1">
    <citation type="journal article" date="2019" name="Curr. Biol.">
        <title>Genome Sequence of Striga asiatica Provides Insight into the Evolution of Plant Parasitism.</title>
        <authorList>
            <person name="Yoshida S."/>
            <person name="Kim S."/>
            <person name="Wafula E.K."/>
            <person name="Tanskanen J."/>
            <person name="Kim Y.M."/>
            <person name="Honaas L."/>
            <person name="Yang Z."/>
            <person name="Spallek T."/>
            <person name="Conn C.E."/>
            <person name="Ichihashi Y."/>
            <person name="Cheong K."/>
            <person name="Cui S."/>
            <person name="Der J.P."/>
            <person name="Gundlach H."/>
            <person name="Jiao Y."/>
            <person name="Hori C."/>
            <person name="Ishida J.K."/>
            <person name="Kasahara H."/>
            <person name="Kiba T."/>
            <person name="Kim M.S."/>
            <person name="Koo N."/>
            <person name="Laohavisit A."/>
            <person name="Lee Y.H."/>
            <person name="Lumba S."/>
            <person name="McCourt P."/>
            <person name="Mortimer J.C."/>
            <person name="Mutuku J.M."/>
            <person name="Nomura T."/>
            <person name="Sasaki-Sekimoto Y."/>
            <person name="Seto Y."/>
            <person name="Wang Y."/>
            <person name="Wakatake T."/>
            <person name="Sakakibara H."/>
            <person name="Demura T."/>
            <person name="Yamaguchi S."/>
            <person name="Yoneyama K."/>
            <person name="Manabe R.I."/>
            <person name="Nelson D.C."/>
            <person name="Schulman A.H."/>
            <person name="Timko M.P."/>
            <person name="dePamphilis C.W."/>
            <person name="Choi D."/>
            <person name="Shirasu K."/>
        </authorList>
    </citation>
    <scope>NUCLEOTIDE SEQUENCE [LARGE SCALE GENOMIC DNA]</scope>
    <source>
        <strain evidence="3">cv. UVA1</strain>
    </source>
</reference>
<feature type="compositionally biased region" description="Basic and acidic residues" evidence="1">
    <location>
        <begin position="13"/>
        <end position="23"/>
    </location>
</feature>
<evidence type="ECO:0000313" key="3">
    <source>
        <dbReference type="Proteomes" id="UP000325081"/>
    </source>
</evidence>
<dbReference type="EMBL" id="BKCP01009403">
    <property type="protein sequence ID" value="GER50790.1"/>
    <property type="molecule type" value="Genomic_DNA"/>
</dbReference>
<dbReference type="OrthoDB" id="1995871at2759"/>
<accession>A0A5A7QZE3</accession>
<feature type="region of interest" description="Disordered" evidence="1">
    <location>
        <begin position="1"/>
        <end position="23"/>
    </location>
</feature>
<name>A0A5A7QZE3_STRAF</name>
<dbReference type="AlphaFoldDB" id="A0A5A7QZE3"/>
<comment type="caution">
    <text evidence="2">The sequence shown here is derived from an EMBL/GenBank/DDBJ whole genome shotgun (WGS) entry which is preliminary data.</text>
</comment>
<proteinExistence type="predicted"/>
<keyword evidence="2" id="KW-0645">Protease</keyword>
<gene>
    <name evidence="2" type="ORF">STAS_28113</name>
</gene>
<dbReference type="GO" id="GO:0008233">
    <property type="term" value="F:peptidase activity"/>
    <property type="evidence" value="ECO:0007669"/>
    <property type="project" value="UniProtKB-KW"/>
</dbReference>
<protein>
    <submittedName>
        <fullName evidence="2">ATP-dependent caseinolytic (Clp)protease/crotonase family protein</fullName>
    </submittedName>
</protein>
<evidence type="ECO:0000313" key="2">
    <source>
        <dbReference type="EMBL" id="GER50790.1"/>
    </source>
</evidence>
<organism evidence="2 3">
    <name type="scientific">Striga asiatica</name>
    <name type="common">Asiatic witchweed</name>
    <name type="synonym">Buchnera asiatica</name>
    <dbReference type="NCBI Taxonomy" id="4170"/>
    <lineage>
        <taxon>Eukaryota</taxon>
        <taxon>Viridiplantae</taxon>
        <taxon>Streptophyta</taxon>
        <taxon>Embryophyta</taxon>
        <taxon>Tracheophyta</taxon>
        <taxon>Spermatophyta</taxon>
        <taxon>Magnoliopsida</taxon>
        <taxon>eudicotyledons</taxon>
        <taxon>Gunneridae</taxon>
        <taxon>Pentapetalae</taxon>
        <taxon>asterids</taxon>
        <taxon>lamiids</taxon>
        <taxon>Lamiales</taxon>
        <taxon>Orobanchaceae</taxon>
        <taxon>Buchnereae</taxon>
        <taxon>Striga</taxon>
    </lineage>
</organism>
<keyword evidence="3" id="KW-1185">Reference proteome</keyword>
<dbReference type="GO" id="GO:0006508">
    <property type="term" value="P:proteolysis"/>
    <property type="evidence" value="ECO:0007669"/>
    <property type="project" value="UniProtKB-KW"/>
</dbReference>
<sequence>MDFSLSAPQQPIFEDKQAKMQEPRKRWTRKQAKVASAKDGVSWKEDLLRRCFSHSECQAILQINTLSRHLQDKATWSFNPRQVFRAFLRLLLLPDLKPVSSPLIHFRSWSDGSRSGQFPLCTQSSREHSLQKVWPQGIKAAPLCLTIHTQQPLCPPPPATAPLSSASPLPSPAELSNPICRSFSASRAINDILTGGSALWRSGEPKFSNLSLERPGLGPGSVESVGSSRVEGRRVITIISRWLPPIRTEPPLARRPIFSLSCRQLRRPSLGPEVWSSRIIGGTSVGGTGSGAGDLFSLRMASKVMLEELWRLPPATVVEVLVRRSSSLIRRKSRRLCESNFSPAPTSAIVCNAIVIVGVNQSRIEVIITGKGEKEKAKGKRKRVLEEREKE</sequence>
<dbReference type="Proteomes" id="UP000325081">
    <property type="component" value="Unassembled WGS sequence"/>
</dbReference>
<keyword evidence="2" id="KW-0378">Hydrolase</keyword>